<evidence type="ECO:0000256" key="1">
    <source>
        <dbReference type="ARBA" id="ARBA00010790"/>
    </source>
</evidence>
<feature type="domain" description="FAD-dependent oxidoreductase 2 FAD-binding" evidence="6">
    <location>
        <begin position="282"/>
        <end position="314"/>
    </location>
</feature>
<sequence>MAGNGARFGSTRTTGIAASPIVIGRYRTPFELNGIFTTDDECIETEASILIDADAPQQSILTKDGRMDHFFPLEELSRISDAAVEVNRRDAHKAALAGGLLPFSIFPDALFGNGKANCPLQTIREKRFDTLVAILAAQIDALWCGRQGDCARAVACDVLTYASHLPWRMQQGMNVALLWLEYYSVKHTGTKLSNHRPSDVRRVLNQGETRRTSHSPPLICWDDDHLLHMAAAGLAMVGRLVIHSRTPARELIGLGWSEECQDASNLVSIPAPPQADLNERYDVVIIGSGAGGATMAARLTAEGKKVLIVDYGDYVSPDALIQKQRRPDGSVQLSPPRSDEVLYRLYKDAGAQISGGLGKVHSKLELIMPNRRKRIPVRQTINICQAKVFGGGPYVNNAIHLPIKREVYETKWAGRQPVGVDYDSLLAIMNTVNAELGVNTDVTDQQISDRSLRFAEGCRLIGEHPEPLPVSIRKDCSGCGSDNSVDSFGHHVGGVHPYAPDQPNSYLVQAMNNANPVRVSYRTEATNLRLGRNESGSPTVTGIDVVRKDERGACHRATVSANQYVVASGFGPTTKLLAQGLSRSGLRNRQIGKRFSANVGTAVYAMFDKPIWPAGSARPEPGVTQCYIVEGRSIEENGRVVEEPALENWFHFPGTVALALTGWFQHFACAMRKFNHLSMAGIVVPTKVRDCNYIDACGNVHLSLDCDEFDLLLRGMKRIARIYFAAATPDDPVTLYLPTKAMLMRNGCPATIRNLDDLDWAIREIRKRGPAFVNLLTTHGQGGTALGDVVDPESFLVKTDGGDVDNLTVADASLFPAGCEINPQLTLKALAKLSAEKVLDRLGLEPSAVPSPSDYPSNAFG</sequence>
<dbReference type="InterPro" id="IPR003953">
    <property type="entry name" value="FAD-dep_OxRdtase_2_FAD-bd"/>
</dbReference>
<dbReference type="Gene3D" id="3.50.50.60">
    <property type="entry name" value="FAD/NAD(P)-binding domain"/>
    <property type="match status" value="2"/>
</dbReference>
<dbReference type="Pfam" id="PF00732">
    <property type="entry name" value="GMC_oxred_N"/>
    <property type="match status" value="1"/>
</dbReference>
<keyword evidence="3" id="KW-0274">FAD</keyword>
<evidence type="ECO:0000259" key="6">
    <source>
        <dbReference type="Pfam" id="PF00890"/>
    </source>
</evidence>
<feature type="domain" description="Glucose-methanol-choline oxidoreductase N-terminal" evidence="5">
    <location>
        <begin position="342"/>
        <end position="596"/>
    </location>
</feature>
<evidence type="ECO:0000259" key="5">
    <source>
        <dbReference type="Pfam" id="PF00732"/>
    </source>
</evidence>
<keyword evidence="2" id="KW-0285">Flavoprotein</keyword>
<keyword evidence="4" id="KW-0560">Oxidoreductase</keyword>
<dbReference type="Pfam" id="PF00890">
    <property type="entry name" value="FAD_binding_2"/>
    <property type="match status" value="1"/>
</dbReference>
<dbReference type="Proteomes" id="UP001239462">
    <property type="component" value="Unassembled WGS sequence"/>
</dbReference>
<protein>
    <submittedName>
        <fullName evidence="7">GMC family oxidoreductase N-terminal domain-containing protein</fullName>
    </submittedName>
</protein>
<evidence type="ECO:0000256" key="3">
    <source>
        <dbReference type="ARBA" id="ARBA00022827"/>
    </source>
</evidence>
<dbReference type="RefSeq" id="WP_289164472.1">
    <property type="nucleotide sequence ID" value="NZ_JASZZN010000010.1"/>
</dbReference>
<dbReference type="InterPro" id="IPR000172">
    <property type="entry name" value="GMC_OxRdtase_N"/>
</dbReference>
<accession>A0ABT7PK76</accession>
<name>A0ABT7PK76_9BACT</name>
<gene>
    <name evidence="7" type="ORF">QTN89_15645</name>
</gene>
<evidence type="ECO:0000313" key="8">
    <source>
        <dbReference type="Proteomes" id="UP001239462"/>
    </source>
</evidence>
<comment type="similarity">
    <text evidence="1">Belongs to the GMC oxidoreductase family.</text>
</comment>
<keyword evidence="8" id="KW-1185">Reference proteome</keyword>
<dbReference type="PANTHER" id="PTHR46056:SF12">
    <property type="entry name" value="LONG-CHAIN-ALCOHOL OXIDASE"/>
    <property type="match status" value="1"/>
</dbReference>
<comment type="caution">
    <text evidence="7">The sequence shown here is derived from an EMBL/GenBank/DDBJ whole genome shotgun (WGS) entry which is preliminary data.</text>
</comment>
<reference evidence="7 8" key="1">
    <citation type="submission" date="2023-06" db="EMBL/GenBank/DDBJ databases">
        <title>Roseiconus lacunae JC819 isolated from Gulf of Mannar region, Tamil Nadu.</title>
        <authorList>
            <person name="Pk S."/>
            <person name="Ch S."/>
            <person name="Ch V.R."/>
        </authorList>
    </citation>
    <scope>NUCLEOTIDE SEQUENCE [LARGE SCALE GENOMIC DNA]</scope>
    <source>
        <strain evidence="7 8">JC819</strain>
    </source>
</reference>
<organism evidence="7 8">
    <name type="scientific">Roseiconus lacunae</name>
    <dbReference type="NCBI Taxonomy" id="2605694"/>
    <lineage>
        <taxon>Bacteria</taxon>
        <taxon>Pseudomonadati</taxon>
        <taxon>Planctomycetota</taxon>
        <taxon>Planctomycetia</taxon>
        <taxon>Pirellulales</taxon>
        <taxon>Pirellulaceae</taxon>
        <taxon>Roseiconus</taxon>
    </lineage>
</organism>
<dbReference type="PANTHER" id="PTHR46056">
    <property type="entry name" value="LONG-CHAIN-ALCOHOL OXIDASE"/>
    <property type="match status" value="1"/>
</dbReference>
<dbReference type="EMBL" id="JASZZN010000010">
    <property type="protein sequence ID" value="MDM4016880.1"/>
    <property type="molecule type" value="Genomic_DNA"/>
</dbReference>
<dbReference type="InterPro" id="IPR036188">
    <property type="entry name" value="FAD/NAD-bd_sf"/>
</dbReference>
<evidence type="ECO:0000256" key="2">
    <source>
        <dbReference type="ARBA" id="ARBA00022630"/>
    </source>
</evidence>
<dbReference type="SUPFAM" id="SSF51905">
    <property type="entry name" value="FAD/NAD(P)-binding domain"/>
    <property type="match status" value="1"/>
</dbReference>
<proteinExistence type="inferred from homology"/>
<evidence type="ECO:0000313" key="7">
    <source>
        <dbReference type="EMBL" id="MDM4016880.1"/>
    </source>
</evidence>
<evidence type="ECO:0000256" key="4">
    <source>
        <dbReference type="ARBA" id="ARBA00023002"/>
    </source>
</evidence>